<dbReference type="AlphaFoldDB" id="A0A6J4MJR3"/>
<reference evidence="1" key="1">
    <citation type="submission" date="2020-02" db="EMBL/GenBank/DDBJ databases">
        <authorList>
            <person name="Meier V. D."/>
        </authorList>
    </citation>
    <scope>NUCLEOTIDE SEQUENCE</scope>
    <source>
        <strain evidence="1">AVDCRST_MAG16</strain>
    </source>
</reference>
<sequence length="145" mass="14777">MPLHLEGTVEFTVDGPRGPSAGVARGDGQVLRVTTDDAVAAWAAVLSAAPAGASALGALADELHGQGLAVEVSGPDGRLATVGAGADSALGRAVTGSRHVQPGRPAALRPLAVAGLRQEVRRRRPLVLALAAVVVVTLRRRLRRH</sequence>
<dbReference type="EMBL" id="CADCUE010000281">
    <property type="protein sequence ID" value="CAA9359819.1"/>
    <property type="molecule type" value="Genomic_DNA"/>
</dbReference>
<proteinExistence type="predicted"/>
<evidence type="ECO:0000313" key="1">
    <source>
        <dbReference type="EMBL" id="CAA9359819.1"/>
    </source>
</evidence>
<name>A0A6J4MJR3_9ACTN</name>
<protein>
    <submittedName>
        <fullName evidence="1">Uncharacterized protein</fullName>
    </submittedName>
</protein>
<accession>A0A6J4MJR3</accession>
<gene>
    <name evidence="1" type="ORF">AVDCRST_MAG16-2963</name>
</gene>
<organism evidence="1">
    <name type="scientific">uncultured Frankineae bacterium</name>
    <dbReference type="NCBI Taxonomy" id="437475"/>
    <lineage>
        <taxon>Bacteria</taxon>
        <taxon>Bacillati</taxon>
        <taxon>Actinomycetota</taxon>
        <taxon>Actinomycetes</taxon>
        <taxon>Frankiales</taxon>
        <taxon>environmental samples</taxon>
    </lineage>
</organism>